<keyword evidence="1" id="KW-0479">Metal-binding</keyword>
<dbReference type="PROSITE" id="PS51379">
    <property type="entry name" value="4FE4S_FER_2"/>
    <property type="match status" value="1"/>
</dbReference>
<evidence type="ECO:0000256" key="1">
    <source>
        <dbReference type="ARBA" id="ARBA00022723"/>
    </source>
</evidence>
<sequence length="379" mass="41743">MEMIRKLPLEQGNEVAAVRRLLRSLLSLEEVDAVFAPLRTAPGRTIFPGLVSDAERIDAVDPVSASFPLNAAQLLGKLTRKPTGAFLVAYLRPCEIRAAIERAKLHQGSLDEVILIGMDCCGALSNRDVRTFSYLVSEDPDAMVREAVRTGEFRFPEGLSLTAACRSCTAFTPDAADISVCLFGSKEDGVPVRAGTEKGRKFLERLRLEVMADDALGEREAVVSRLRERRAAFREAMFETTRAAVDSPGKLATYFADCVLCTNCRVACPICYCRECVFLTDVFDHEPLQYRTWSRKHGAVRLPRDVMFFHLTRLVHMSTGCVGCGQCSNACPNDIGVMELFTTIASGTQQAFGYVPGRRLDEPPPMTVFEADELAEVVG</sequence>
<keyword evidence="2" id="KW-0408">Iron</keyword>
<dbReference type="GO" id="GO:0051536">
    <property type="term" value="F:iron-sulfur cluster binding"/>
    <property type="evidence" value="ECO:0007669"/>
    <property type="project" value="UniProtKB-KW"/>
</dbReference>
<evidence type="ECO:0000313" key="5">
    <source>
        <dbReference type="EMBL" id="HGU32874.1"/>
    </source>
</evidence>
<dbReference type="InterPro" id="IPR009051">
    <property type="entry name" value="Helical_ferredxn"/>
</dbReference>
<name>A0A7C4RRP6_9BACT</name>
<dbReference type="InterPro" id="IPR007525">
    <property type="entry name" value="FrhB_FdhB_C"/>
</dbReference>
<dbReference type="GO" id="GO:0046872">
    <property type="term" value="F:metal ion binding"/>
    <property type="evidence" value="ECO:0007669"/>
    <property type="project" value="UniProtKB-KW"/>
</dbReference>
<evidence type="ECO:0000259" key="4">
    <source>
        <dbReference type="PROSITE" id="PS51379"/>
    </source>
</evidence>
<dbReference type="InterPro" id="IPR017900">
    <property type="entry name" value="4Fe4S_Fe_S_CS"/>
</dbReference>
<comment type="caution">
    <text evidence="5">The sequence shown here is derived from an EMBL/GenBank/DDBJ whole genome shotgun (WGS) entry which is preliminary data.</text>
</comment>
<organism evidence="5">
    <name type="scientific">Desulfatirhabdium butyrativorans</name>
    <dbReference type="NCBI Taxonomy" id="340467"/>
    <lineage>
        <taxon>Bacteria</taxon>
        <taxon>Pseudomonadati</taxon>
        <taxon>Thermodesulfobacteriota</taxon>
        <taxon>Desulfobacteria</taxon>
        <taxon>Desulfobacterales</taxon>
        <taxon>Desulfatirhabdiaceae</taxon>
        <taxon>Desulfatirhabdium</taxon>
    </lineage>
</organism>
<accession>A0A7C4RRP6</accession>
<gene>
    <name evidence="5" type="ORF">ENS29_08460</name>
</gene>
<dbReference type="Pfam" id="PF04432">
    <property type="entry name" value="FrhB_FdhB_C"/>
    <property type="match status" value="1"/>
</dbReference>
<evidence type="ECO:0000256" key="2">
    <source>
        <dbReference type="ARBA" id="ARBA00023004"/>
    </source>
</evidence>
<feature type="domain" description="4Fe-4S ferredoxin-type" evidence="4">
    <location>
        <begin position="312"/>
        <end position="341"/>
    </location>
</feature>
<proteinExistence type="predicted"/>
<protein>
    <submittedName>
        <fullName evidence="5">Formate dehydrogenase</fullName>
    </submittedName>
</protein>
<dbReference type="SUPFAM" id="SSF46548">
    <property type="entry name" value="alpha-helical ferredoxin"/>
    <property type="match status" value="1"/>
</dbReference>
<dbReference type="Gene3D" id="1.10.1060.10">
    <property type="entry name" value="Alpha-helical ferredoxin"/>
    <property type="match status" value="1"/>
</dbReference>
<reference evidence="5" key="1">
    <citation type="journal article" date="2020" name="mSystems">
        <title>Genome- and Community-Level Interaction Insights into Carbon Utilization and Element Cycling Functions of Hydrothermarchaeota in Hydrothermal Sediment.</title>
        <authorList>
            <person name="Zhou Z."/>
            <person name="Liu Y."/>
            <person name="Xu W."/>
            <person name="Pan J."/>
            <person name="Luo Z.H."/>
            <person name="Li M."/>
        </authorList>
    </citation>
    <scope>NUCLEOTIDE SEQUENCE [LARGE SCALE GENOMIC DNA]</scope>
    <source>
        <strain evidence="5">SpSt-477</strain>
    </source>
</reference>
<keyword evidence="3" id="KW-0411">Iron-sulfur</keyword>
<evidence type="ECO:0000256" key="3">
    <source>
        <dbReference type="ARBA" id="ARBA00023014"/>
    </source>
</evidence>
<dbReference type="InterPro" id="IPR017896">
    <property type="entry name" value="4Fe4S_Fe-S-bd"/>
</dbReference>
<dbReference type="SUPFAM" id="SSF54862">
    <property type="entry name" value="4Fe-4S ferredoxins"/>
    <property type="match status" value="1"/>
</dbReference>
<dbReference type="AlphaFoldDB" id="A0A7C4RRP6"/>
<dbReference type="EMBL" id="DSUH01000198">
    <property type="protein sequence ID" value="HGU32874.1"/>
    <property type="molecule type" value="Genomic_DNA"/>
</dbReference>
<dbReference type="PROSITE" id="PS00198">
    <property type="entry name" value="4FE4S_FER_1"/>
    <property type="match status" value="1"/>
</dbReference>